<feature type="compositionally biased region" description="Polar residues" evidence="1">
    <location>
        <begin position="31"/>
        <end position="41"/>
    </location>
</feature>
<gene>
    <name evidence="2" type="ORF">GCM10009090_33670</name>
</gene>
<dbReference type="EMBL" id="BNBA01000037">
    <property type="protein sequence ID" value="GHH59484.1"/>
    <property type="molecule type" value="Genomic_DNA"/>
</dbReference>
<accession>A0A919FAZ8</accession>
<name>A0A919FAZ8_9XANT</name>
<organism evidence="2 3">
    <name type="scientific">Xanthomonas boreopolis</name>
    <dbReference type="NCBI Taxonomy" id="86183"/>
    <lineage>
        <taxon>Bacteria</taxon>
        <taxon>Pseudomonadati</taxon>
        <taxon>Pseudomonadota</taxon>
        <taxon>Gammaproteobacteria</taxon>
        <taxon>Lysobacterales</taxon>
        <taxon>Lysobacteraceae</taxon>
        <taxon>Xanthomonas</taxon>
    </lineage>
</organism>
<proteinExistence type="predicted"/>
<protein>
    <submittedName>
        <fullName evidence="2">Uncharacterized protein</fullName>
    </submittedName>
</protein>
<keyword evidence="3" id="KW-1185">Reference proteome</keyword>
<dbReference type="AlphaFoldDB" id="A0A919FAZ8"/>
<reference evidence="2" key="2">
    <citation type="submission" date="2020-09" db="EMBL/GenBank/DDBJ databases">
        <authorList>
            <person name="Sun Q."/>
            <person name="Ohkuma M."/>
        </authorList>
    </citation>
    <scope>NUCLEOTIDE SEQUENCE</scope>
    <source>
        <strain evidence="2">JCM 13306</strain>
    </source>
</reference>
<reference evidence="2" key="1">
    <citation type="journal article" date="2014" name="Int. J. Syst. Evol. Microbiol.">
        <title>Complete genome sequence of Corynebacterium casei LMG S-19264T (=DSM 44701T), isolated from a smear-ripened cheese.</title>
        <authorList>
            <consortium name="US DOE Joint Genome Institute (JGI-PGF)"/>
            <person name="Walter F."/>
            <person name="Albersmeier A."/>
            <person name="Kalinowski J."/>
            <person name="Ruckert C."/>
        </authorList>
    </citation>
    <scope>NUCLEOTIDE SEQUENCE</scope>
    <source>
        <strain evidence="2">JCM 13306</strain>
    </source>
</reference>
<evidence type="ECO:0000313" key="3">
    <source>
        <dbReference type="Proteomes" id="UP000623958"/>
    </source>
</evidence>
<dbReference type="Proteomes" id="UP000623958">
    <property type="component" value="Unassembled WGS sequence"/>
</dbReference>
<sequence length="55" mass="5996">MPREPKANAIQPEHNRRPPQHHPSLNRPIPTVNTANHSTFSALPAVPDGIDGDTP</sequence>
<comment type="caution">
    <text evidence="2">The sequence shown here is derived from an EMBL/GenBank/DDBJ whole genome shotgun (WGS) entry which is preliminary data.</text>
</comment>
<evidence type="ECO:0000256" key="1">
    <source>
        <dbReference type="SAM" id="MobiDB-lite"/>
    </source>
</evidence>
<evidence type="ECO:0000313" key="2">
    <source>
        <dbReference type="EMBL" id="GHH59484.1"/>
    </source>
</evidence>
<feature type="region of interest" description="Disordered" evidence="1">
    <location>
        <begin position="1"/>
        <end position="55"/>
    </location>
</feature>